<evidence type="ECO:0000256" key="1">
    <source>
        <dbReference type="SAM" id="MobiDB-lite"/>
    </source>
</evidence>
<accession>A0A9E7AH60</accession>
<feature type="region of interest" description="Disordered" evidence="1">
    <location>
        <begin position="68"/>
        <end position="102"/>
    </location>
</feature>
<name>A0A9E7AH60_9ACTO</name>
<feature type="compositionally biased region" description="Low complexity" evidence="1">
    <location>
        <begin position="88"/>
        <end position="102"/>
    </location>
</feature>
<dbReference type="KEGG" id="agh:M3I41_03890"/>
<evidence type="ECO:0000313" key="3">
    <source>
        <dbReference type="Proteomes" id="UP000830236"/>
    </source>
</evidence>
<dbReference type="AlphaFoldDB" id="A0A9E7AH60"/>
<reference evidence="2" key="1">
    <citation type="submission" date="2022-05" db="EMBL/GenBank/DDBJ databases">
        <title>Using nanopore sequencing to obtain complete genomes from saliva samples.</title>
        <authorList>
            <person name="Baker J.L."/>
        </authorList>
    </citation>
    <scope>NUCLEOTIDE SEQUENCE</scope>
    <source>
        <strain evidence="2">JCVI-JB-Ag32</strain>
    </source>
</reference>
<dbReference type="EMBL" id="CP097095">
    <property type="protein sequence ID" value="UQF80555.1"/>
    <property type="molecule type" value="Genomic_DNA"/>
</dbReference>
<sequence length="102" mass="11613">MWHHQDRRRRGPRELTGIVDLTRGEDHPTARLLDLVPGRSATVYKNWLAERGEDFRAGVRIATLDPFQGQQEHHRLASSKTQPACLMPFTSSRSPTSTRTPP</sequence>
<protein>
    <submittedName>
        <fullName evidence="2">Transposase</fullName>
    </submittedName>
</protein>
<evidence type="ECO:0000313" key="2">
    <source>
        <dbReference type="EMBL" id="UQF80555.1"/>
    </source>
</evidence>
<proteinExistence type="predicted"/>
<organism evidence="2 3">
    <name type="scientific">Actinomyces graevenitzii</name>
    <dbReference type="NCBI Taxonomy" id="55565"/>
    <lineage>
        <taxon>Bacteria</taxon>
        <taxon>Bacillati</taxon>
        <taxon>Actinomycetota</taxon>
        <taxon>Actinomycetes</taxon>
        <taxon>Actinomycetales</taxon>
        <taxon>Actinomycetaceae</taxon>
        <taxon>Actinomyces</taxon>
    </lineage>
</organism>
<gene>
    <name evidence="2" type="ORF">M3I41_03890</name>
</gene>
<dbReference type="Proteomes" id="UP000830236">
    <property type="component" value="Chromosome"/>
</dbReference>